<feature type="domain" description="Peptidase S54 rhomboid" evidence="8">
    <location>
        <begin position="45"/>
        <end position="103"/>
    </location>
</feature>
<feature type="transmembrane region" description="Helical" evidence="7">
    <location>
        <begin position="236"/>
        <end position="254"/>
    </location>
</feature>
<keyword evidence="5 7" id="KW-1133">Transmembrane helix</keyword>
<dbReference type="InterPro" id="IPR022764">
    <property type="entry name" value="Peptidase_S54_rhomboid_dom"/>
</dbReference>
<dbReference type="Gene3D" id="1.20.1540.10">
    <property type="entry name" value="Rhomboid-like"/>
    <property type="match status" value="1"/>
</dbReference>
<name>A0ABZ0IL72_9BACT</name>
<feature type="transmembrane region" description="Helical" evidence="7">
    <location>
        <begin position="51"/>
        <end position="72"/>
    </location>
</feature>
<feature type="domain" description="Peptidase S54 rhomboid" evidence="8">
    <location>
        <begin position="174"/>
        <end position="251"/>
    </location>
</feature>
<feature type="transmembrane region" description="Helical" evidence="7">
    <location>
        <begin position="175"/>
        <end position="195"/>
    </location>
</feature>
<dbReference type="GO" id="GO:0008233">
    <property type="term" value="F:peptidase activity"/>
    <property type="evidence" value="ECO:0007669"/>
    <property type="project" value="UniProtKB-KW"/>
</dbReference>
<comment type="similarity">
    <text evidence="2">Belongs to the peptidase S54 family.</text>
</comment>
<dbReference type="PANTHER" id="PTHR43731">
    <property type="entry name" value="RHOMBOID PROTEASE"/>
    <property type="match status" value="1"/>
</dbReference>
<dbReference type="EMBL" id="CP136051">
    <property type="protein sequence ID" value="WOK05777.1"/>
    <property type="molecule type" value="Genomic_DNA"/>
</dbReference>
<sequence>MFNLTPMVKNLLIVNLVVFFLESILKMDFAATFGLRYILADSFAPYQFITYMFVHGGFMHLFGNMFALIIFGNMLERFWGPKRFLFFYMVTGIGAGLLYATIDYIETSAVSNDAMAYLADPDPEAFNLFVVQHASQYYESLISFIDAYVENPNNPEYISQSRVFVQDLVGRIENVPMVGASGAVFGILMAFGMLFPNTQLFLLFPPIPIKAKYLVFFYGAYELYSELNRSQGDNVAHLAHLGGMLIAFIVIKYWQKNSSKFY</sequence>
<proteinExistence type="inferred from homology"/>
<dbReference type="EC" id="3.4.21.-" evidence="9"/>
<evidence type="ECO:0000256" key="7">
    <source>
        <dbReference type="SAM" id="Phobius"/>
    </source>
</evidence>
<keyword evidence="9" id="KW-0645">Protease</keyword>
<dbReference type="InterPro" id="IPR050925">
    <property type="entry name" value="Rhomboid_protease_S54"/>
</dbReference>
<evidence type="ECO:0000313" key="10">
    <source>
        <dbReference type="Proteomes" id="UP001302349"/>
    </source>
</evidence>
<evidence type="ECO:0000256" key="1">
    <source>
        <dbReference type="ARBA" id="ARBA00004141"/>
    </source>
</evidence>
<dbReference type="InterPro" id="IPR035952">
    <property type="entry name" value="Rhomboid-like_sf"/>
</dbReference>
<dbReference type="RefSeq" id="WP_317488532.1">
    <property type="nucleotide sequence ID" value="NZ_CP136051.1"/>
</dbReference>
<protein>
    <submittedName>
        <fullName evidence="9">Rhomboid family intramembrane serine protease</fullName>
        <ecNumber evidence="9">3.4.21.-</ecNumber>
    </submittedName>
</protein>
<dbReference type="SUPFAM" id="SSF144091">
    <property type="entry name" value="Rhomboid-like"/>
    <property type="match status" value="1"/>
</dbReference>
<evidence type="ECO:0000313" key="9">
    <source>
        <dbReference type="EMBL" id="WOK05777.1"/>
    </source>
</evidence>
<comment type="subcellular location">
    <subcellularLocation>
        <location evidence="1">Membrane</location>
        <topology evidence="1">Multi-pass membrane protein</topology>
    </subcellularLocation>
</comment>
<feature type="transmembrane region" description="Helical" evidence="7">
    <location>
        <begin position="84"/>
        <end position="102"/>
    </location>
</feature>
<dbReference type="Proteomes" id="UP001302349">
    <property type="component" value="Chromosome"/>
</dbReference>
<reference evidence="9 10" key="1">
    <citation type="journal article" date="2023" name="Microbiol. Resour. Announc.">
        <title>Complete Genome Sequence of Imperialibacter roseus strain P4T.</title>
        <authorList>
            <person name="Tizabi D.R."/>
            <person name="Bachvaroff T."/>
            <person name="Hill R.T."/>
        </authorList>
    </citation>
    <scope>NUCLEOTIDE SEQUENCE [LARGE SCALE GENOMIC DNA]</scope>
    <source>
        <strain evidence="9 10">P4T</strain>
    </source>
</reference>
<evidence type="ECO:0000256" key="2">
    <source>
        <dbReference type="ARBA" id="ARBA00009045"/>
    </source>
</evidence>
<gene>
    <name evidence="9" type="ORF">RT717_22130</name>
</gene>
<evidence type="ECO:0000256" key="3">
    <source>
        <dbReference type="ARBA" id="ARBA00022692"/>
    </source>
</evidence>
<feature type="transmembrane region" description="Helical" evidence="7">
    <location>
        <begin position="12"/>
        <end position="39"/>
    </location>
</feature>
<evidence type="ECO:0000256" key="6">
    <source>
        <dbReference type="ARBA" id="ARBA00023136"/>
    </source>
</evidence>
<feature type="transmembrane region" description="Helical" evidence="7">
    <location>
        <begin position="207"/>
        <end position="224"/>
    </location>
</feature>
<organism evidence="9 10">
    <name type="scientific">Imperialibacter roseus</name>
    <dbReference type="NCBI Taxonomy" id="1324217"/>
    <lineage>
        <taxon>Bacteria</taxon>
        <taxon>Pseudomonadati</taxon>
        <taxon>Bacteroidota</taxon>
        <taxon>Cytophagia</taxon>
        <taxon>Cytophagales</taxon>
        <taxon>Flammeovirgaceae</taxon>
        <taxon>Imperialibacter</taxon>
    </lineage>
</organism>
<evidence type="ECO:0000256" key="4">
    <source>
        <dbReference type="ARBA" id="ARBA00022801"/>
    </source>
</evidence>
<accession>A0ABZ0IL72</accession>
<dbReference type="PANTHER" id="PTHR43731:SF14">
    <property type="entry name" value="PRESENILIN-ASSOCIATED RHOMBOID-LIKE PROTEIN, MITOCHONDRIAL"/>
    <property type="match status" value="1"/>
</dbReference>
<keyword evidence="6 7" id="KW-0472">Membrane</keyword>
<evidence type="ECO:0000259" key="8">
    <source>
        <dbReference type="Pfam" id="PF01694"/>
    </source>
</evidence>
<dbReference type="GO" id="GO:0006508">
    <property type="term" value="P:proteolysis"/>
    <property type="evidence" value="ECO:0007669"/>
    <property type="project" value="UniProtKB-KW"/>
</dbReference>
<keyword evidence="10" id="KW-1185">Reference proteome</keyword>
<dbReference type="Pfam" id="PF01694">
    <property type="entry name" value="Rhomboid"/>
    <property type="match status" value="2"/>
</dbReference>
<evidence type="ECO:0000256" key="5">
    <source>
        <dbReference type="ARBA" id="ARBA00022989"/>
    </source>
</evidence>
<keyword evidence="3 7" id="KW-0812">Transmembrane</keyword>
<keyword evidence="4 9" id="KW-0378">Hydrolase</keyword>